<dbReference type="InParanoid" id="A0A3Q7HWC2"/>
<dbReference type="Gramene" id="Solyc09g007430.1.1">
    <property type="protein sequence ID" value="Solyc09g007430.1.1.1"/>
    <property type="gene ID" value="Solyc09g007430.1"/>
</dbReference>
<dbReference type="SMR" id="A0A3Q7HWC2"/>
<keyword evidence="4" id="KW-1185">Reference proteome</keyword>
<protein>
    <submittedName>
        <fullName evidence="3">Uncharacterized protein</fullName>
    </submittedName>
</protein>
<dbReference type="EnsemblPlants" id="Solyc09g007430.1.1">
    <property type="protein sequence ID" value="Solyc09g007430.1.1.1"/>
    <property type="gene ID" value="Solyc09g007430.1"/>
</dbReference>
<dbReference type="GeneID" id="101253926"/>
<name>A0A3Q7HWC2_SOLLC</name>
<evidence type="ECO:0000313" key="4">
    <source>
        <dbReference type="Proteomes" id="UP000004994"/>
    </source>
</evidence>
<dbReference type="Proteomes" id="UP000004994">
    <property type="component" value="Chromosome 9"/>
</dbReference>
<organism evidence="3">
    <name type="scientific">Solanum lycopersicum</name>
    <name type="common">Tomato</name>
    <name type="synonym">Lycopersicon esculentum</name>
    <dbReference type="NCBI Taxonomy" id="4081"/>
    <lineage>
        <taxon>Eukaryota</taxon>
        <taxon>Viridiplantae</taxon>
        <taxon>Streptophyta</taxon>
        <taxon>Embryophyta</taxon>
        <taxon>Tracheophyta</taxon>
        <taxon>Spermatophyta</taxon>
        <taxon>Magnoliopsida</taxon>
        <taxon>eudicotyledons</taxon>
        <taxon>Gunneridae</taxon>
        <taxon>Pentapetalae</taxon>
        <taxon>asterids</taxon>
        <taxon>lamiids</taxon>
        <taxon>Solanales</taxon>
        <taxon>Solanaceae</taxon>
        <taxon>Solanoideae</taxon>
        <taxon>Solaneae</taxon>
        <taxon>Solanum</taxon>
        <taxon>Solanum subgen. Lycopersicon</taxon>
    </lineage>
</organism>
<dbReference type="InterPro" id="IPR000424">
    <property type="entry name" value="Primosome_PriB/ssb"/>
</dbReference>
<dbReference type="PaxDb" id="4081-Solyc09g007430.1.1"/>
<dbReference type="KEGG" id="sly:101253926"/>
<dbReference type="PANTHER" id="PTHR10302:SF23">
    <property type="entry name" value="PROTEIN OSB4, CHLOROPLASTIC"/>
    <property type="match status" value="1"/>
</dbReference>
<reference evidence="3" key="2">
    <citation type="submission" date="2019-01" db="UniProtKB">
        <authorList>
            <consortium name="EnsemblPlants"/>
        </authorList>
    </citation>
    <scope>IDENTIFICATION</scope>
    <source>
        <strain evidence="3">cv. Heinz 1706</strain>
    </source>
</reference>
<dbReference type="OrthoDB" id="669963at2759"/>
<dbReference type="PANTHER" id="PTHR10302">
    <property type="entry name" value="SINGLE-STRANDED DNA-BINDING PROTEIN"/>
    <property type="match status" value="1"/>
</dbReference>
<dbReference type="STRING" id="4081.A0A3Q7HWC2"/>
<dbReference type="FunCoup" id="A0A3Q7HWC2">
    <property type="interactions" value="1066"/>
</dbReference>
<dbReference type="GO" id="GO:0003697">
    <property type="term" value="F:single-stranded DNA binding"/>
    <property type="evidence" value="ECO:0000318"/>
    <property type="project" value="GO_Central"/>
</dbReference>
<dbReference type="OMA" id="CFHIVAE"/>
<evidence type="ECO:0000313" key="3">
    <source>
        <dbReference type="EnsemblPlants" id="Solyc09g007430.1.1.1"/>
    </source>
</evidence>
<dbReference type="GO" id="GO:0008047">
    <property type="term" value="F:enzyme activator activity"/>
    <property type="evidence" value="ECO:0000318"/>
    <property type="project" value="GO_Central"/>
</dbReference>
<reference evidence="3" key="1">
    <citation type="journal article" date="2012" name="Nature">
        <title>The tomato genome sequence provides insights into fleshy fruit evolution.</title>
        <authorList>
            <consortium name="Tomato Genome Consortium"/>
        </authorList>
    </citation>
    <scope>NUCLEOTIDE SEQUENCE [LARGE SCALE GENOMIC DNA]</scope>
    <source>
        <strain evidence="3">cv. Heinz 1706</strain>
    </source>
</reference>
<dbReference type="SUPFAM" id="SSF50249">
    <property type="entry name" value="Nucleic acid-binding proteins"/>
    <property type="match status" value="1"/>
</dbReference>
<dbReference type="Gene3D" id="2.40.50.140">
    <property type="entry name" value="Nucleic acid-binding proteins"/>
    <property type="match status" value="1"/>
</dbReference>
<accession>A0A3Q7HWC2</accession>
<evidence type="ECO:0000256" key="2">
    <source>
        <dbReference type="PROSITE-ProRule" id="PRU00252"/>
    </source>
</evidence>
<keyword evidence="1 2" id="KW-0238">DNA-binding</keyword>
<dbReference type="GO" id="GO:0006260">
    <property type="term" value="P:DNA replication"/>
    <property type="evidence" value="ECO:0000318"/>
    <property type="project" value="GO_Central"/>
</dbReference>
<evidence type="ECO:0000256" key="1">
    <source>
        <dbReference type="ARBA" id="ARBA00023125"/>
    </source>
</evidence>
<proteinExistence type="predicted"/>
<dbReference type="GO" id="GO:0042645">
    <property type="term" value="C:mitochondrial nucleoid"/>
    <property type="evidence" value="ECO:0000318"/>
    <property type="project" value="GO_Central"/>
</dbReference>
<sequence>MNFLTKSIAKKALFSSSSPQKCQLLLQTLSSRFASTTISKPRKPKIPKPQEPSSAYVLTHPRIEIYDEAKDVSSWPKPSEIPYQAKVANSVNLVGFVQTPVHFETSSDGKYCASTVVAHENSDDNSVLMIPVVFAGDLAHVVACHVKENDCVYVYGKFSMEPLSCEFMDEYQSCFHIVAENVNFVQGLKRNVSLKGNVKSVYPKGKNFVLDDSDNQHSDYLVKQKDRLSGLEYDDSVNLGGSKSEEGVTGGDDWRDLIKNSKQWWDCRKAKLDGIVKARHPDFKKKDSSTSLWIENAPRWVLEGLEGLEFDAYAPKPKGIGKDVDCWKDLLENPDKWWDNRVSKLNQKAPDFKHKNTGIGLWVGSSPDWVLSRLPPLRDQRAASSDK</sequence>
<dbReference type="InterPro" id="IPR011344">
    <property type="entry name" value="ssDNA-bd"/>
</dbReference>
<dbReference type="AlphaFoldDB" id="A0A3Q7HWC2"/>
<dbReference type="InterPro" id="IPR012340">
    <property type="entry name" value="NA-bd_OB-fold"/>
</dbReference>
<dbReference type="PROSITE" id="PS50935">
    <property type="entry name" value="SSB"/>
    <property type="match status" value="1"/>
</dbReference>
<dbReference type="GO" id="GO:0090297">
    <property type="term" value="P:positive regulation of mitochondrial DNA replication"/>
    <property type="evidence" value="ECO:0000318"/>
    <property type="project" value="GO_Central"/>
</dbReference>